<comment type="caution">
    <text evidence="4">The sequence shown here is derived from an EMBL/GenBank/DDBJ whole genome shotgun (WGS) entry which is preliminary data.</text>
</comment>
<protein>
    <submittedName>
        <fullName evidence="4">Acyl carrier protein phosphodiesterase</fullName>
    </submittedName>
</protein>
<evidence type="ECO:0000256" key="2">
    <source>
        <dbReference type="ARBA" id="ARBA00022801"/>
    </source>
</evidence>
<keyword evidence="1" id="KW-0444">Lipid biosynthesis</keyword>
<sequence length="195" mass="23424">MNYLAHIYLSGENEDLKIGNFIADSVKGKNYKKYPEVVQQGILLHRKIDSFTDSHPTVFKSTHRLFPIYSHYASVIIDVLYDHFLAKNWKKYHDTSLAIYVDEFYYLLKTNFEILPKRVQKFYPYMVSQNWLLNYATIEGIEQILFQMNGRVKSKIQLHHSIKEFKEDYTLFENEFTSFFEELIQFSENERKNFN</sequence>
<dbReference type="RefSeq" id="WP_309728778.1">
    <property type="nucleotide sequence ID" value="NZ_JAVDQA010000006.1"/>
</dbReference>
<keyword evidence="5" id="KW-1185">Reference proteome</keyword>
<evidence type="ECO:0000313" key="5">
    <source>
        <dbReference type="Proteomes" id="UP001257659"/>
    </source>
</evidence>
<dbReference type="PANTHER" id="PTHR38764">
    <property type="entry name" value="ACYL CARRIER PROTEIN PHOSPHODIESTERASE"/>
    <property type="match status" value="1"/>
</dbReference>
<evidence type="ECO:0000256" key="1">
    <source>
        <dbReference type="ARBA" id="ARBA00022516"/>
    </source>
</evidence>
<name>A0ABU1K715_9FLAO</name>
<organism evidence="4 5">
    <name type="scientific">Mesonia maritima</name>
    <dbReference type="NCBI Taxonomy" id="1793873"/>
    <lineage>
        <taxon>Bacteria</taxon>
        <taxon>Pseudomonadati</taxon>
        <taxon>Bacteroidota</taxon>
        <taxon>Flavobacteriia</taxon>
        <taxon>Flavobacteriales</taxon>
        <taxon>Flavobacteriaceae</taxon>
        <taxon>Mesonia</taxon>
    </lineage>
</organism>
<accession>A0ABU1K715</accession>
<dbReference type="EMBL" id="JAVDQA010000006">
    <property type="protein sequence ID" value="MDR6301399.1"/>
    <property type="molecule type" value="Genomic_DNA"/>
</dbReference>
<dbReference type="InterPro" id="IPR007431">
    <property type="entry name" value="ACP_PD"/>
</dbReference>
<reference evidence="4 5" key="1">
    <citation type="submission" date="2023-07" db="EMBL/GenBank/DDBJ databases">
        <title>Genomic Encyclopedia of Type Strains, Phase IV (KMG-IV): sequencing the most valuable type-strain genomes for metagenomic binning, comparative biology and taxonomic classification.</title>
        <authorList>
            <person name="Goeker M."/>
        </authorList>
    </citation>
    <scope>NUCLEOTIDE SEQUENCE [LARGE SCALE GENOMIC DNA]</scope>
    <source>
        <strain evidence="4 5">DSM 102814</strain>
    </source>
</reference>
<dbReference type="PANTHER" id="PTHR38764:SF1">
    <property type="entry name" value="ACYL CARRIER PROTEIN PHOSPHODIESTERASE"/>
    <property type="match status" value="1"/>
</dbReference>
<gene>
    <name evidence="4" type="ORF">GGR31_002068</name>
</gene>
<dbReference type="PIRSF" id="PIRSF011489">
    <property type="entry name" value="DUF479"/>
    <property type="match status" value="1"/>
</dbReference>
<dbReference type="Proteomes" id="UP001257659">
    <property type="component" value="Unassembled WGS sequence"/>
</dbReference>
<keyword evidence="2" id="KW-0378">Hydrolase</keyword>
<evidence type="ECO:0000313" key="4">
    <source>
        <dbReference type="EMBL" id="MDR6301399.1"/>
    </source>
</evidence>
<keyword evidence="3" id="KW-0443">Lipid metabolism</keyword>
<evidence type="ECO:0000256" key="3">
    <source>
        <dbReference type="ARBA" id="ARBA00023098"/>
    </source>
</evidence>
<proteinExistence type="predicted"/>
<dbReference type="Pfam" id="PF04336">
    <property type="entry name" value="ACP_PD"/>
    <property type="match status" value="1"/>
</dbReference>